<dbReference type="STRING" id="1837282.A6F49_02985"/>
<reference evidence="2 3" key="1">
    <citation type="submission" date="2016-04" db="EMBL/GenBank/DDBJ databases">
        <title>First whole genome shotgun sequence of the bacterium Enteractinococcus sp. strain UASWS1574.</title>
        <authorList>
            <person name="Crovadore J."/>
            <person name="Chablais R."/>
            <person name="Lefort F."/>
        </authorList>
    </citation>
    <scope>NUCLEOTIDE SEQUENCE [LARGE SCALE GENOMIC DNA]</scope>
    <source>
        <strain evidence="2 3">UASWS1574</strain>
    </source>
</reference>
<dbReference type="OrthoDB" id="3544269at2"/>
<organism evidence="2 3">
    <name type="scientific">Enteractinococcus helveticum</name>
    <dbReference type="NCBI Taxonomy" id="1837282"/>
    <lineage>
        <taxon>Bacteria</taxon>
        <taxon>Bacillati</taxon>
        <taxon>Actinomycetota</taxon>
        <taxon>Actinomycetes</taxon>
        <taxon>Micrococcales</taxon>
        <taxon>Micrococcaceae</taxon>
    </lineage>
</organism>
<feature type="transmembrane region" description="Helical" evidence="1">
    <location>
        <begin position="153"/>
        <end position="173"/>
    </location>
</feature>
<proteinExistence type="predicted"/>
<comment type="caution">
    <text evidence="2">The sequence shown here is derived from an EMBL/GenBank/DDBJ whole genome shotgun (WGS) entry which is preliminary data.</text>
</comment>
<dbReference type="RefSeq" id="WP_043056646.1">
    <property type="nucleotide sequence ID" value="NZ_LXEY01000003.1"/>
</dbReference>
<keyword evidence="1" id="KW-0472">Membrane</keyword>
<feature type="transmembrane region" description="Helical" evidence="1">
    <location>
        <begin position="12"/>
        <end position="38"/>
    </location>
</feature>
<dbReference type="Proteomes" id="UP000078292">
    <property type="component" value="Unassembled WGS sequence"/>
</dbReference>
<dbReference type="InterPro" id="IPR010699">
    <property type="entry name" value="DUF1275"/>
</dbReference>
<dbReference type="Pfam" id="PF06912">
    <property type="entry name" value="DUF1275"/>
    <property type="match status" value="1"/>
</dbReference>
<evidence type="ECO:0000313" key="2">
    <source>
        <dbReference type="EMBL" id="OAV63134.1"/>
    </source>
</evidence>
<feature type="transmembrane region" description="Helical" evidence="1">
    <location>
        <begin position="58"/>
        <end position="82"/>
    </location>
</feature>
<evidence type="ECO:0000256" key="1">
    <source>
        <dbReference type="SAM" id="Phobius"/>
    </source>
</evidence>
<keyword evidence="1" id="KW-1133">Transmembrane helix</keyword>
<name>A0A1B7M3G7_9MICC</name>
<evidence type="ECO:0008006" key="4">
    <source>
        <dbReference type="Google" id="ProtNLM"/>
    </source>
</evidence>
<gene>
    <name evidence="2" type="ORF">A6F49_02985</name>
</gene>
<dbReference type="PANTHER" id="PTHR37314:SF4">
    <property type="entry name" value="UPF0700 TRANSMEMBRANE PROTEIN YOAK"/>
    <property type="match status" value="1"/>
</dbReference>
<sequence>MAASLSTRQQLLAVGLTANAGFVDGLFFIHLGGYFVSFMSGNSTRAAAALAEGHVQEWFAAALLIFCFVVGVMLASFAVRFGPKRFHPPAESLLSQQVTPHGSAVWTAYLLMLLGGITASIPVLSPYAPFVIASATGAVNGTFTRRGEVTVGLTYMTGTLVKMGQSLASAIALRSSVYLFRFVRYLFLWSAIAVGALLGAWAYVVMGLSSVWLAVVAMTLLAIMLTWRVQRRHERRLPRPQTS</sequence>
<dbReference type="AlphaFoldDB" id="A0A1B7M3G7"/>
<feature type="transmembrane region" description="Helical" evidence="1">
    <location>
        <begin position="185"/>
        <end position="204"/>
    </location>
</feature>
<feature type="transmembrane region" description="Helical" evidence="1">
    <location>
        <begin position="103"/>
        <end position="124"/>
    </location>
</feature>
<protein>
    <recommendedName>
        <fullName evidence="4">DUF1275 family protein</fullName>
    </recommendedName>
</protein>
<evidence type="ECO:0000313" key="3">
    <source>
        <dbReference type="Proteomes" id="UP000078292"/>
    </source>
</evidence>
<feature type="transmembrane region" description="Helical" evidence="1">
    <location>
        <begin position="210"/>
        <end position="229"/>
    </location>
</feature>
<dbReference type="PANTHER" id="PTHR37314">
    <property type="entry name" value="SLR0142 PROTEIN"/>
    <property type="match status" value="1"/>
</dbReference>
<keyword evidence="1" id="KW-0812">Transmembrane</keyword>
<dbReference type="EMBL" id="LXEY01000003">
    <property type="protein sequence ID" value="OAV63134.1"/>
    <property type="molecule type" value="Genomic_DNA"/>
</dbReference>
<accession>A0A1B7M3G7</accession>
<keyword evidence="3" id="KW-1185">Reference proteome</keyword>